<protein>
    <submittedName>
        <fullName evidence="2">Helix-turn-helix domain-containing protein</fullName>
    </submittedName>
</protein>
<dbReference type="Proteomes" id="UP001339962">
    <property type="component" value="Unassembled WGS sequence"/>
</dbReference>
<proteinExistence type="predicted"/>
<reference evidence="2 4" key="2">
    <citation type="submission" date="2023-03" db="EMBL/GenBank/DDBJ databases">
        <title>Bacillus Genome Sequencing.</title>
        <authorList>
            <person name="Dunlap C."/>
        </authorList>
    </citation>
    <scope>NUCLEOTIDE SEQUENCE [LARGE SCALE GENOMIC DNA]</scope>
    <source>
        <strain evidence="2 4">NRS-38</strain>
    </source>
</reference>
<comment type="caution">
    <text evidence="2">The sequence shown here is derived from an EMBL/GenBank/DDBJ whole genome shotgun (WGS) entry which is preliminary data.</text>
</comment>
<gene>
    <name evidence="2" type="ORF">P9850_13530</name>
    <name evidence="1" type="ORF">PNH38_16910</name>
</gene>
<sequence length="79" mass="8970">MKGYTGKEIAHLCHPYRQSVATYVKKFHKEGIEALLERKCGLGPSCFLTAERQNELKQVILATSLSDYLIDWADDTDHS</sequence>
<organism evidence="2 4">
    <name type="scientific">Anoxybacteroides rupiense</name>
    <dbReference type="NCBI Taxonomy" id="311460"/>
    <lineage>
        <taxon>Bacteria</taxon>
        <taxon>Bacillati</taxon>
        <taxon>Bacillota</taxon>
        <taxon>Bacilli</taxon>
        <taxon>Bacillales</taxon>
        <taxon>Anoxybacillaceae</taxon>
        <taxon>Anoxybacteroides</taxon>
    </lineage>
</organism>
<dbReference type="EMBL" id="JAQOTG010000025">
    <property type="protein sequence ID" value="MDE8565527.1"/>
    <property type="molecule type" value="Genomic_DNA"/>
</dbReference>
<evidence type="ECO:0000313" key="4">
    <source>
        <dbReference type="Proteomes" id="UP001339962"/>
    </source>
</evidence>
<dbReference type="EMBL" id="JARTLI010000035">
    <property type="protein sequence ID" value="MED5052828.1"/>
    <property type="molecule type" value="Genomic_DNA"/>
</dbReference>
<dbReference type="Proteomes" id="UP001213979">
    <property type="component" value="Unassembled WGS sequence"/>
</dbReference>
<evidence type="ECO:0000313" key="2">
    <source>
        <dbReference type="EMBL" id="MED5052828.1"/>
    </source>
</evidence>
<keyword evidence="3" id="KW-1185">Reference proteome</keyword>
<evidence type="ECO:0000313" key="3">
    <source>
        <dbReference type="Proteomes" id="UP001213979"/>
    </source>
</evidence>
<dbReference type="AlphaFoldDB" id="A0ABD5IYA6"/>
<name>A0ABD5IYA6_9BACL</name>
<reference evidence="1 3" key="1">
    <citation type="submission" date="2023-01" db="EMBL/GenBank/DDBJ databases">
        <title>Genome-based reclassification of Anoxybacillus geothermalis as a later heterotypic synonym of Anoxybacillus rupiensis.</title>
        <authorList>
            <person name="Inan Bektas K."/>
            <person name="Canakci S."/>
            <person name="Belduz A.A."/>
            <person name="Guler H.H."/>
        </authorList>
    </citation>
    <scope>NUCLEOTIDE SEQUENCE [LARGE SCALE GENOMIC DNA]</scope>
    <source>
        <strain evidence="1 3">DSM 17127</strain>
    </source>
</reference>
<evidence type="ECO:0000313" key="1">
    <source>
        <dbReference type="EMBL" id="MDE8565527.1"/>
    </source>
</evidence>
<accession>A0ABD5IYA6</accession>